<evidence type="ECO:0000256" key="1">
    <source>
        <dbReference type="SAM" id="SignalP"/>
    </source>
</evidence>
<feature type="chain" id="PRO_5008710547" evidence="1">
    <location>
        <begin position="28"/>
        <end position="696"/>
    </location>
</feature>
<name>A0A1C4ZSD3_9ACTN</name>
<dbReference type="GO" id="GO:0005975">
    <property type="term" value="P:carbohydrate metabolic process"/>
    <property type="evidence" value="ECO:0007669"/>
    <property type="project" value="UniProtKB-ARBA"/>
</dbReference>
<proteinExistence type="predicted"/>
<sequence>MNRVRSLVGVLVAGTCLTAALPAVALAAPTAPYTILTVDLAEGPSGPITESTVYDGSTETMDAATGAGDQFRITAIRSDRYVRVDAAPPAGQTWHAGQTYPTVRGGRDATQALFDMSSTAGGCARANGSITVSDVAHDVSGALTAFGASYEFHCDGDVVAITGEIRWNSSVDYVAAVTAPAGLNFGTVDVADRVSRTVRVRAVGSVPSTFGAAVVAGTGAGRFEVTEDTCSGRTLAVGAECAVTVRSRATSPGQWRAVLHLPDNSVAGRRAVPLDVSAVRSVVGTYYPMATPTRIMDTRTGNGGVKGKIGAGRKIDLKVAGRDGLPWTGIGAAVLNVTVSGPTANSFVTVYPGGEALPTASTINFAKGWLGSNHATVKLGAGGDVSVYNRNGETDVVIDVIGFYAGDESVMAARGMGAQVQWYEPFRVMDTRTRGVIPAGGEFNAWIDFPRYNPKVKGLILNVTAVSPQKAGFLTVWSGEGPRPNTSTVNYAAGKVVPNLTYVKTMPCPSGSCNGATGAARYRLYTSATTHIVVDLVGVVDDGTEVDGMRFTPMSPTRIVDSRVGQGLPTALGPNAMGKVTAPSAMVTDATQVLAMNVTAVAPTANTVVTVWPADTGRPKPTASNLNPAPGQVVSNGVLGVLGPQDAFHVSNLSGSTHLVADVVGTFQVYAGTAAGSRRSTAKPTVTASGWTPSTS</sequence>
<dbReference type="STRING" id="121616.GA0070216_11145"/>
<evidence type="ECO:0000313" key="3">
    <source>
        <dbReference type="Proteomes" id="UP000198797"/>
    </source>
</evidence>
<keyword evidence="1" id="KW-0732">Signal</keyword>
<dbReference type="AlphaFoldDB" id="A0A1C4ZSD3"/>
<organism evidence="2 3">
    <name type="scientific">Micromonospora matsumotoense</name>
    <dbReference type="NCBI Taxonomy" id="121616"/>
    <lineage>
        <taxon>Bacteria</taxon>
        <taxon>Bacillati</taxon>
        <taxon>Actinomycetota</taxon>
        <taxon>Actinomycetes</taxon>
        <taxon>Micromonosporales</taxon>
        <taxon>Micromonosporaceae</taxon>
        <taxon>Micromonospora</taxon>
    </lineage>
</organism>
<dbReference type="RefSeq" id="WP_091248875.1">
    <property type="nucleotide sequence ID" value="NZ_FMCU01000011.1"/>
</dbReference>
<dbReference type="Gene3D" id="2.60.40.10">
    <property type="entry name" value="Immunoglobulins"/>
    <property type="match status" value="1"/>
</dbReference>
<accession>A0A1C4ZSD3</accession>
<dbReference type="InterPro" id="IPR013783">
    <property type="entry name" value="Ig-like_fold"/>
</dbReference>
<gene>
    <name evidence="2" type="ORF">GA0070216_11145</name>
</gene>
<dbReference type="OrthoDB" id="4855196at2"/>
<keyword evidence="3" id="KW-1185">Reference proteome</keyword>
<reference evidence="3" key="1">
    <citation type="submission" date="2016-06" db="EMBL/GenBank/DDBJ databases">
        <authorList>
            <person name="Varghese N."/>
            <person name="Submissions Spin"/>
        </authorList>
    </citation>
    <scope>NUCLEOTIDE SEQUENCE [LARGE SCALE GENOMIC DNA]</scope>
    <source>
        <strain evidence="3">DSM 44100</strain>
    </source>
</reference>
<evidence type="ECO:0000313" key="2">
    <source>
        <dbReference type="EMBL" id="SCF35913.1"/>
    </source>
</evidence>
<dbReference type="Proteomes" id="UP000198797">
    <property type="component" value="Unassembled WGS sequence"/>
</dbReference>
<protein>
    <submittedName>
        <fullName evidence="2">Uncharacterized protein</fullName>
    </submittedName>
</protein>
<feature type="signal peptide" evidence="1">
    <location>
        <begin position="1"/>
        <end position="27"/>
    </location>
</feature>
<dbReference type="EMBL" id="FMCU01000011">
    <property type="protein sequence ID" value="SCF35913.1"/>
    <property type="molecule type" value="Genomic_DNA"/>
</dbReference>